<dbReference type="RefSeq" id="XP_004833420.1">
    <property type="nucleotide sequence ID" value="XM_004833363.1"/>
</dbReference>
<evidence type="ECO:0000313" key="1">
    <source>
        <dbReference type="EMBL" id="EKX73968.1"/>
    </source>
</evidence>
<proteinExistence type="predicted"/>
<dbReference type="AlphaFoldDB" id="L1LFN4"/>
<reference evidence="1 2" key="1">
    <citation type="journal article" date="2012" name="BMC Genomics">
        <title>Comparative genomic analysis and phylogenetic position of Theileria equi.</title>
        <authorList>
            <person name="Kappmeyer L.S."/>
            <person name="Thiagarajan M."/>
            <person name="Herndon D.R."/>
            <person name="Ramsay J.D."/>
            <person name="Caler E."/>
            <person name="Djikeng A."/>
            <person name="Gillespie J.J."/>
            <person name="Lau A.O."/>
            <person name="Roalson E.H."/>
            <person name="Silva J.C."/>
            <person name="Silva M.G."/>
            <person name="Suarez C.E."/>
            <person name="Ueti M.W."/>
            <person name="Nene V.M."/>
            <person name="Mealey R.H."/>
            <person name="Knowles D.P."/>
            <person name="Brayton K.A."/>
        </authorList>
    </citation>
    <scope>NUCLEOTIDE SEQUENCE [LARGE SCALE GENOMIC DNA]</scope>
    <source>
        <strain evidence="1 2">WA</strain>
    </source>
</reference>
<gene>
    <name evidence="1" type="ORF">BEWA_040060</name>
</gene>
<comment type="caution">
    <text evidence="1">The sequence shown here is derived from an EMBL/GenBank/DDBJ whole genome shotgun (WGS) entry which is preliminary data.</text>
</comment>
<dbReference type="PROSITE" id="PS51257">
    <property type="entry name" value="PROKAR_LIPOPROTEIN"/>
    <property type="match status" value="1"/>
</dbReference>
<accession>L1LFN4</accession>
<sequence length="344" mass="38716">MSSKCSAGILGSFVACIADCFRGCCFCKRSEFDEELDPPVRLIVRNKLSTVPLVLDVLVPNKNTSIERGTTLGSSYNKITANEGFYFSSVREGSVSIWTAKENETCTNVEAFPLEESTIFFLNIKSGDDFQSKYFKRTNTSVHSIEGRKFYEMLNGAEKEEGKNAKRSMGILAISAGLMSRSKRNKERKAPRNYGSDFGSMDSLEWESRSTRISDSEPVLDIANPDPSAFTVTDDVIYRVNYKTFTPRGDRNLEVIVDGGSYVWASNSFEEVSTSAYLFSRDGYPSLLSVCTRETKSCDAICFERHGNFWKRIKKKVFESRLRSMKDFSVPAGEEHETLTTENK</sequence>
<dbReference type="Pfam" id="PF04385">
    <property type="entry name" value="FAINT"/>
    <property type="match status" value="2"/>
</dbReference>
<dbReference type="Proteomes" id="UP000031512">
    <property type="component" value="Unassembled WGS sequence"/>
</dbReference>
<evidence type="ECO:0008006" key="3">
    <source>
        <dbReference type="Google" id="ProtNLM"/>
    </source>
</evidence>
<protein>
    <recommendedName>
        <fullName evidence="3">Signal peptide containing protein</fullName>
    </recommendedName>
</protein>
<keyword evidence="2" id="KW-1185">Reference proteome</keyword>
<dbReference type="EMBL" id="ACOU01000002">
    <property type="protein sequence ID" value="EKX73968.1"/>
    <property type="molecule type" value="Genomic_DNA"/>
</dbReference>
<dbReference type="VEuPathDB" id="PiroplasmaDB:BEWA_040060"/>
<dbReference type="GeneID" id="15807416"/>
<name>L1LFN4_THEEQ</name>
<dbReference type="KEGG" id="beq:BEWA_040060"/>
<dbReference type="InterPro" id="IPR007480">
    <property type="entry name" value="DUF529"/>
</dbReference>
<organism evidence="1 2">
    <name type="scientific">Theileria equi strain WA</name>
    <dbReference type="NCBI Taxonomy" id="1537102"/>
    <lineage>
        <taxon>Eukaryota</taxon>
        <taxon>Sar</taxon>
        <taxon>Alveolata</taxon>
        <taxon>Apicomplexa</taxon>
        <taxon>Aconoidasida</taxon>
        <taxon>Piroplasmida</taxon>
        <taxon>Theileriidae</taxon>
        <taxon>Theileria</taxon>
    </lineage>
</organism>
<evidence type="ECO:0000313" key="2">
    <source>
        <dbReference type="Proteomes" id="UP000031512"/>
    </source>
</evidence>